<dbReference type="AlphaFoldDB" id="A0A2T9Y8D4"/>
<name>A0A2T9Y8D4_9FUNG</name>
<gene>
    <name evidence="1" type="ORF">BB561_005769</name>
</gene>
<dbReference type="OrthoDB" id="10492923at2759"/>
<dbReference type="Gene3D" id="2.60.40.3960">
    <property type="entry name" value="Velvet domain"/>
    <property type="match status" value="1"/>
</dbReference>
<evidence type="ECO:0008006" key="3">
    <source>
        <dbReference type="Google" id="ProtNLM"/>
    </source>
</evidence>
<reference evidence="1 2" key="1">
    <citation type="journal article" date="2018" name="MBio">
        <title>Comparative Genomics Reveals the Core Gene Toolbox for the Fungus-Insect Symbiosis.</title>
        <authorList>
            <person name="Wang Y."/>
            <person name="Stata M."/>
            <person name="Wang W."/>
            <person name="Stajich J.E."/>
            <person name="White M.M."/>
            <person name="Moncalvo J.M."/>
        </authorList>
    </citation>
    <scope>NUCLEOTIDE SEQUENCE [LARGE SCALE GENOMIC DNA]</scope>
    <source>
        <strain evidence="1 2">SWE-8-4</strain>
    </source>
</reference>
<dbReference type="InterPro" id="IPR038491">
    <property type="entry name" value="Velvet_dom_sf"/>
</dbReference>
<sequence length="154" mass="17170">MTRIYNDCNYVDIDNLRFFLDFDHYPKIIKTYEAVDSIICSLKLIGPSNSKSISDHFNTSRIVAFISLVSLDCDSDFKDFFISGNNLISGSLVANGESVDDSVTFTFKMLKFNVVGKYKLGISVVDMSRVLESSVNDHSSLILSKIVSGDIEIV</sequence>
<evidence type="ECO:0000313" key="2">
    <source>
        <dbReference type="Proteomes" id="UP000245383"/>
    </source>
</evidence>
<evidence type="ECO:0000313" key="1">
    <source>
        <dbReference type="EMBL" id="PVU88593.1"/>
    </source>
</evidence>
<keyword evidence="2" id="KW-1185">Reference proteome</keyword>
<dbReference type="EMBL" id="MBFR01000371">
    <property type="protein sequence ID" value="PVU88593.1"/>
    <property type="molecule type" value="Genomic_DNA"/>
</dbReference>
<protein>
    <recommendedName>
        <fullName evidence="3">Velvet domain-containing protein</fullName>
    </recommendedName>
</protein>
<proteinExistence type="predicted"/>
<accession>A0A2T9Y8D4</accession>
<dbReference type="Proteomes" id="UP000245383">
    <property type="component" value="Unassembled WGS sequence"/>
</dbReference>
<organism evidence="1 2">
    <name type="scientific">Smittium simulii</name>
    <dbReference type="NCBI Taxonomy" id="133385"/>
    <lineage>
        <taxon>Eukaryota</taxon>
        <taxon>Fungi</taxon>
        <taxon>Fungi incertae sedis</taxon>
        <taxon>Zoopagomycota</taxon>
        <taxon>Kickxellomycotina</taxon>
        <taxon>Harpellomycetes</taxon>
        <taxon>Harpellales</taxon>
        <taxon>Legeriomycetaceae</taxon>
        <taxon>Smittium</taxon>
    </lineage>
</organism>
<comment type="caution">
    <text evidence="1">The sequence shown here is derived from an EMBL/GenBank/DDBJ whole genome shotgun (WGS) entry which is preliminary data.</text>
</comment>